<name>A0A367FPK9_9ACTN</name>
<keyword evidence="4" id="KW-1185">Reference proteome</keyword>
<dbReference type="Gene3D" id="3.30.10.20">
    <property type="match status" value="1"/>
</dbReference>
<comment type="caution">
    <text evidence="3">The sequence shown here is derived from an EMBL/GenBank/DDBJ whole genome shotgun (WGS) entry which is preliminary data.</text>
</comment>
<dbReference type="InterPro" id="IPR005543">
    <property type="entry name" value="PASTA_dom"/>
</dbReference>
<dbReference type="Pfam" id="PF03793">
    <property type="entry name" value="PASTA"/>
    <property type="match status" value="1"/>
</dbReference>
<dbReference type="AlphaFoldDB" id="A0A367FPK9"/>
<gene>
    <name evidence="3" type="ORF">DQ384_08795</name>
</gene>
<protein>
    <submittedName>
        <fullName evidence="3">PASTA domain-containing protein</fullName>
    </submittedName>
</protein>
<feature type="chain" id="PRO_5016851337" evidence="1">
    <location>
        <begin position="23"/>
        <end position="133"/>
    </location>
</feature>
<evidence type="ECO:0000256" key="1">
    <source>
        <dbReference type="SAM" id="SignalP"/>
    </source>
</evidence>
<evidence type="ECO:0000313" key="4">
    <source>
        <dbReference type="Proteomes" id="UP000253094"/>
    </source>
</evidence>
<evidence type="ECO:0000313" key="3">
    <source>
        <dbReference type="EMBL" id="RCG31647.1"/>
    </source>
</evidence>
<accession>A0A367FPK9</accession>
<dbReference type="CDD" id="cd06577">
    <property type="entry name" value="PASTA_pknB"/>
    <property type="match status" value="1"/>
</dbReference>
<keyword evidence="1" id="KW-0732">Signal</keyword>
<sequence length="133" mass="13928">MPVRVSCFLAATVLAGLTGCGAQSGTAAPVVTVTATEPAPAVTVTEVATETPVAKPARVQRKVLPNVVGMNLQAAQDKLQATGFYVLNDKDATGQGRFQVLDRNWVVTQQTPGAGQKLPTDTLITLYAKKYGE</sequence>
<dbReference type="EMBL" id="QOIL01000004">
    <property type="protein sequence ID" value="RCG31647.1"/>
    <property type="molecule type" value="Genomic_DNA"/>
</dbReference>
<dbReference type="PROSITE" id="PS51257">
    <property type="entry name" value="PROKAR_LIPOPROTEIN"/>
    <property type="match status" value="1"/>
</dbReference>
<proteinExistence type="predicted"/>
<feature type="domain" description="PASTA" evidence="2">
    <location>
        <begin position="58"/>
        <end position="130"/>
    </location>
</feature>
<dbReference type="Proteomes" id="UP000253094">
    <property type="component" value="Unassembled WGS sequence"/>
</dbReference>
<dbReference type="PROSITE" id="PS51178">
    <property type="entry name" value="PASTA"/>
    <property type="match status" value="1"/>
</dbReference>
<feature type="signal peptide" evidence="1">
    <location>
        <begin position="1"/>
        <end position="22"/>
    </location>
</feature>
<dbReference type="OrthoDB" id="4335972at2"/>
<evidence type="ECO:0000259" key="2">
    <source>
        <dbReference type="PROSITE" id="PS51178"/>
    </source>
</evidence>
<reference evidence="3 4" key="1">
    <citation type="submission" date="2018-06" db="EMBL/GenBank/DDBJ databases">
        <title>Sphaerisporangium craniellae sp. nov., isolated from a marine sponge in the South China Sea.</title>
        <authorList>
            <person name="Li L."/>
        </authorList>
    </citation>
    <scope>NUCLEOTIDE SEQUENCE [LARGE SCALE GENOMIC DNA]</scope>
    <source>
        <strain evidence="3 4">CCTCC AA 208026</strain>
    </source>
</reference>
<organism evidence="3 4">
    <name type="scientific">Sphaerisporangium album</name>
    <dbReference type="NCBI Taxonomy" id="509200"/>
    <lineage>
        <taxon>Bacteria</taxon>
        <taxon>Bacillati</taxon>
        <taxon>Actinomycetota</taxon>
        <taxon>Actinomycetes</taxon>
        <taxon>Streptosporangiales</taxon>
        <taxon>Streptosporangiaceae</taxon>
        <taxon>Sphaerisporangium</taxon>
    </lineage>
</organism>